<dbReference type="Pfam" id="PF01613">
    <property type="entry name" value="Flavin_Reduct"/>
    <property type="match status" value="1"/>
</dbReference>
<keyword evidence="2" id="KW-0560">Oxidoreductase</keyword>
<evidence type="ECO:0000256" key="2">
    <source>
        <dbReference type="ARBA" id="ARBA00023002"/>
    </source>
</evidence>
<dbReference type="RefSeq" id="WP_352888924.1">
    <property type="nucleotide sequence ID" value="NZ_JBEPIJ010000007.1"/>
</dbReference>
<dbReference type="InterPro" id="IPR036390">
    <property type="entry name" value="WH_DNA-bd_sf"/>
</dbReference>
<dbReference type="Proteomes" id="UP001465331">
    <property type="component" value="Unassembled WGS sequence"/>
</dbReference>
<dbReference type="InterPro" id="IPR036388">
    <property type="entry name" value="WH-like_DNA-bd_sf"/>
</dbReference>
<protein>
    <submittedName>
        <fullName evidence="4">Flavin reductase</fullName>
    </submittedName>
</protein>
<evidence type="ECO:0000256" key="1">
    <source>
        <dbReference type="ARBA" id="ARBA00008898"/>
    </source>
</evidence>
<dbReference type="InterPro" id="IPR012349">
    <property type="entry name" value="Split_barrel_FMN-bd"/>
</dbReference>
<comment type="similarity">
    <text evidence="1">Belongs to the non-flavoprotein flavin reductase family.</text>
</comment>
<reference evidence="4 5" key="1">
    <citation type="submission" date="2024-06" db="EMBL/GenBank/DDBJ databases">
        <authorList>
            <person name="Li Z."/>
            <person name="Jiang Y."/>
        </authorList>
    </citation>
    <scope>NUCLEOTIDE SEQUENCE [LARGE SCALE GENOMIC DNA]</scope>
    <source>
        <strain evidence="4 5">HSW-8</strain>
    </source>
</reference>
<sequence length="332" mass="36193">MTSSSRHGRPPFDTTEFRKALGTFATGVTIITARAGDGTPIGLTANSFNSVSLDPPLVLWSLANNAMSFEAFRAATHWAVHVLGADQEELSGRFARRGVDKFAGLEIEDGVGGVPLLRGCAARFECRTASQYQGGDHLIFIGEVLRFDRDEAAPLVFHGGKYAHATRRDPPDMKPRSAHLAGSFGEDFLGYLLGRSHFRFFAQIRPFLDAEGLDDMEFYVLSTLTLKPLLTENQIAEGMAGVLDANRQRALDGLVERGFARRTADGYALTQAGREAAIRLISAAKAIESQVLERLGAGDAAILKTTLNRLLGVVDQRAADVLWEKDEGERER</sequence>
<feature type="domain" description="Flavin reductase like" evidence="3">
    <location>
        <begin position="21"/>
        <end position="164"/>
    </location>
</feature>
<dbReference type="InterPro" id="IPR050268">
    <property type="entry name" value="NADH-dep_flavin_reductase"/>
</dbReference>
<dbReference type="SMART" id="SM00903">
    <property type="entry name" value="Flavin_Reduct"/>
    <property type="match status" value="1"/>
</dbReference>
<dbReference type="SUPFAM" id="SSF50475">
    <property type="entry name" value="FMN-binding split barrel"/>
    <property type="match status" value="1"/>
</dbReference>
<gene>
    <name evidence="4" type="ORF">ABSH63_08300</name>
</gene>
<evidence type="ECO:0000313" key="5">
    <source>
        <dbReference type="Proteomes" id="UP001465331"/>
    </source>
</evidence>
<dbReference type="Gene3D" id="2.30.110.10">
    <property type="entry name" value="Electron Transport, Fmn-binding Protein, Chain A"/>
    <property type="match status" value="1"/>
</dbReference>
<dbReference type="PANTHER" id="PTHR30466:SF11">
    <property type="entry name" value="FLAVIN-DEPENDENT MONOOXYGENASE, REDUCTASE SUBUNIT HSAB"/>
    <property type="match status" value="1"/>
</dbReference>
<dbReference type="Gene3D" id="1.10.10.10">
    <property type="entry name" value="Winged helix-like DNA-binding domain superfamily/Winged helix DNA-binding domain"/>
    <property type="match status" value="1"/>
</dbReference>
<evidence type="ECO:0000313" key="4">
    <source>
        <dbReference type="EMBL" id="MES0874001.1"/>
    </source>
</evidence>
<name>A0ABV2AB18_9GAMM</name>
<evidence type="ECO:0000259" key="3">
    <source>
        <dbReference type="SMART" id="SM00903"/>
    </source>
</evidence>
<organism evidence="4 5">
    <name type="scientific">Sinimarinibacterium thermocellulolyticum</name>
    <dbReference type="NCBI Taxonomy" id="3170016"/>
    <lineage>
        <taxon>Bacteria</taxon>
        <taxon>Pseudomonadati</taxon>
        <taxon>Pseudomonadota</taxon>
        <taxon>Gammaproteobacteria</taxon>
        <taxon>Nevskiales</taxon>
        <taxon>Nevskiaceae</taxon>
        <taxon>Sinimarinibacterium</taxon>
    </lineage>
</organism>
<accession>A0ABV2AB18</accession>
<comment type="caution">
    <text evidence="4">The sequence shown here is derived from an EMBL/GenBank/DDBJ whole genome shotgun (WGS) entry which is preliminary data.</text>
</comment>
<proteinExistence type="inferred from homology"/>
<dbReference type="InterPro" id="IPR002563">
    <property type="entry name" value="Flavin_Rdtase-like_dom"/>
</dbReference>
<keyword evidence="5" id="KW-1185">Reference proteome</keyword>
<dbReference type="SUPFAM" id="SSF46785">
    <property type="entry name" value="Winged helix' DNA-binding domain"/>
    <property type="match status" value="1"/>
</dbReference>
<dbReference type="PANTHER" id="PTHR30466">
    <property type="entry name" value="FLAVIN REDUCTASE"/>
    <property type="match status" value="1"/>
</dbReference>
<dbReference type="EMBL" id="JBEPIJ010000007">
    <property type="protein sequence ID" value="MES0874001.1"/>
    <property type="molecule type" value="Genomic_DNA"/>
</dbReference>